<dbReference type="Gene3D" id="3.10.310.40">
    <property type="match status" value="1"/>
</dbReference>
<dbReference type="PANTHER" id="PTHR43462:SF1">
    <property type="entry name" value="ALANYL-TRNA EDITING PROTEIN AARSD1"/>
    <property type="match status" value="1"/>
</dbReference>
<dbReference type="Pfam" id="PF01411">
    <property type="entry name" value="tRNA-synt_2c"/>
    <property type="match status" value="1"/>
</dbReference>
<dbReference type="InterPro" id="IPR018163">
    <property type="entry name" value="Thr/Ala-tRNA-synth_IIc_edit"/>
</dbReference>
<dbReference type="SUPFAM" id="SSF55186">
    <property type="entry name" value="ThrRS/AlaRS common domain"/>
    <property type="match status" value="1"/>
</dbReference>
<evidence type="ECO:0000313" key="7">
    <source>
        <dbReference type="Proteomes" id="UP000516046"/>
    </source>
</evidence>
<dbReference type="GO" id="GO:0003676">
    <property type="term" value="F:nucleic acid binding"/>
    <property type="evidence" value="ECO:0007669"/>
    <property type="project" value="InterPro"/>
</dbReference>
<dbReference type="InterPro" id="IPR012947">
    <property type="entry name" value="tRNA_SAD"/>
</dbReference>
<dbReference type="EMBL" id="CP060696">
    <property type="protein sequence ID" value="QNO17134.1"/>
    <property type="molecule type" value="Genomic_DNA"/>
</dbReference>
<keyword evidence="7" id="KW-1185">Reference proteome</keyword>
<dbReference type="InterPro" id="IPR018164">
    <property type="entry name" value="Ala-tRNA-synth_IIc_N"/>
</dbReference>
<dbReference type="GO" id="GO:0002161">
    <property type="term" value="F:aminoacyl-tRNA deacylase activity"/>
    <property type="evidence" value="ECO:0007669"/>
    <property type="project" value="UniProtKB-ARBA"/>
</dbReference>
<proteinExistence type="predicted"/>
<evidence type="ECO:0000256" key="3">
    <source>
        <dbReference type="ARBA" id="ARBA00022723"/>
    </source>
</evidence>
<evidence type="ECO:0000256" key="1">
    <source>
        <dbReference type="ARBA" id="ARBA00001947"/>
    </source>
</evidence>
<dbReference type="AlphaFoldDB" id="A0A7G9WEM2"/>
<dbReference type="Pfam" id="PF07973">
    <property type="entry name" value="tRNA_SAD"/>
    <property type="match status" value="1"/>
</dbReference>
<dbReference type="Pfam" id="PF02272">
    <property type="entry name" value="DHHA1"/>
    <property type="match status" value="1"/>
</dbReference>
<evidence type="ECO:0000256" key="4">
    <source>
        <dbReference type="ARBA" id="ARBA00022833"/>
    </source>
</evidence>
<dbReference type="GO" id="GO:0005524">
    <property type="term" value="F:ATP binding"/>
    <property type="evidence" value="ECO:0007669"/>
    <property type="project" value="InterPro"/>
</dbReference>
<evidence type="ECO:0000259" key="5">
    <source>
        <dbReference type="PROSITE" id="PS50860"/>
    </source>
</evidence>
<dbReference type="GO" id="GO:0005737">
    <property type="term" value="C:cytoplasm"/>
    <property type="evidence" value="ECO:0007669"/>
    <property type="project" value="UniProtKB-SubCell"/>
</dbReference>
<dbReference type="PROSITE" id="PS50860">
    <property type="entry name" value="AA_TRNA_LIGASE_II_ALA"/>
    <property type="match status" value="1"/>
</dbReference>
<comment type="subcellular location">
    <subcellularLocation>
        <location evidence="2">Cytoplasm</location>
    </subcellularLocation>
</comment>
<dbReference type="KEGG" id="caml:H6X83_09220"/>
<feature type="domain" description="Alanyl-transfer RNA synthetases family profile" evidence="5">
    <location>
        <begin position="1"/>
        <end position="239"/>
    </location>
</feature>
<dbReference type="GO" id="GO:0046872">
    <property type="term" value="F:metal ion binding"/>
    <property type="evidence" value="ECO:0007669"/>
    <property type="project" value="UniProtKB-KW"/>
</dbReference>
<dbReference type="InterPro" id="IPR018165">
    <property type="entry name" value="Ala-tRNA-synth_IIc_core"/>
</dbReference>
<dbReference type="SUPFAM" id="SSF50447">
    <property type="entry name" value="Translation proteins"/>
    <property type="match status" value="1"/>
</dbReference>
<evidence type="ECO:0000256" key="2">
    <source>
        <dbReference type="ARBA" id="ARBA00004496"/>
    </source>
</evidence>
<name>A0A7G9WEM2_9FIRM</name>
<gene>
    <name evidence="6" type="ORF">H6X83_09220</name>
</gene>
<dbReference type="SMART" id="SM00863">
    <property type="entry name" value="tRNA_SAD"/>
    <property type="match status" value="1"/>
</dbReference>
<dbReference type="Gene3D" id="3.30.980.10">
    <property type="entry name" value="Threonyl-trna Synthetase, Chain A, domain 2"/>
    <property type="match status" value="1"/>
</dbReference>
<dbReference type="InterPro" id="IPR009000">
    <property type="entry name" value="Transl_B-barrel_sf"/>
</dbReference>
<organism evidence="6 7">
    <name type="scientific">Caproicibacterium amylolyticum</name>
    <dbReference type="NCBI Taxonomy" id="2766537"/>
    <lineage>
        <taxon>Bacteria</taxon>
        <taxon>Bacillati</taxon>
        <taxon>Bacillota</taxon>
        <taxon>Clostridia</taxon>
        <taxon>Eubacteriales</taxon>
        <taxon>Oscillospiraceae</taxon>
        <taxon>Caproicibacterium</taxon>
    </lineage>
</organism>
<sequence length="391" mass="42575">MLVVETQKLYYENVYQRTFRAQVLSCEAEKEHWLVVLNRTAFFPEGGGQPGDRGVLDSVNVLDTKEKEGVVLHITNAPLSVGKLVTGGIDWPFRRMHMQEHSGEHILSGVLHRFFGVNNVGFHMGSACVTLDLDKPLDAHQIALGERLANEAVYQNLPIEIGYPSVQELETLDYRSKKELTGQVRIVTIPGYDVCACCGTHVARTGEIGMVKVLGFMHYKGGVRISMLCGSRALRDYGERLAAVTAVSGLLSAKPEAVADAVERLLQEKDALKQQVSTLQNDLLAGKAASMQPAANGLLCTFEEGLNPDALRHYSTLLVPKCARAAAVFSGEDGHFQYAVAGAEGIDVRAFGKEMNAALNGRGGGKPGLVQGNVQASRKEIEDWFAQHKED</sequence>
<evidence type="ECO:0000313" key="6">
    <source>
        <dbReference type="EMBL" id="QNO17134.1"/>
    </source>
</evidence>
<dbReference type="Gene3D" id="2.40.30.130">
    <property type="match status" value="1"/>
</dbReference>
<keyword evidence="3" id="KW-0479">Metal-binding</keyword>
<keyword evidence="4" id="KW-0862">Zinc</keyword>
<comment type="cofactor">
    <cofactor evidence="1">
        <name>Zn(2+)</name>
        <dbReference type="ChEBI" id="CHEBI:29105"/>
    </cofactor>
</comment>
<dbReference type="Proteomes" id="UP000516046">
    <property type="component" value="Chromosome"/>
</dbReference>
<dbReference type="InterPro" id="IPR051335">
    <property type="entry name" value="Alanyl-tRNA_Editing_Enzymes"/>
</dbReference>
<protein>
    <submittedName>
        <fullName evidence="6">Alanyl-tRNA editing protein</fullName>
    </submittedName>
</protein>
<dbReference type="PANTHER" id="PTHR43462">
    <property type="entry name" value="ALANYL-TRNA EDITING PROTEIN"/>
    <property type="match status" value="1"/>
</dbReference>
<dbReference type="GO" id="GO:0006419">
    <property type="term" value="P:alanyl-tRNA aminoacylation"/>
    <property type="evidence" value="ECO:0007669"/>
    <property type="project" value="InterPro"/>
</dbReference>
<reference evidence="6 7" key="1">
    <citation type="submission" date="2020-08" db="EMBL/GenBank/DDBJ databases">
        <authorList>
            <person name="Ren C."/>
            <person name="Gu Y."/>
            <person name="Xu Y."/>
        </authorList>
    </citation>
    <scope>NUCLEOTIDE SEQUENCE [LARGE SCALE GENOMIC DNA]</scope>
    <source>
        <strain evidence="6 7">LBM18003</strain>
    </source>
</reference>
<dbReference type="GO" id="GO:0004813">
    <property type="term" value="F:alanine-tRNA ligase activity"/>
    <property type="evidence" value="ECO:0007669"/>
    <property type="project" value="InterPro"/>
</dbReference>
<dbReference type="InterPro" id="IPR003156">
    <property type="entry name" value="DHHA1_dom"/>
</dbReference>
<accession>A0A7G9WEM2</accession>